<organism evidence="13 14">
    <name type="scientific">Candidatus Staskawiczbacteria bacterium RIFCSPHIGHO2_01_FULL_36_16</name>
    <dbReference type="NCBI Taxonomy" id="1802200"/>
    <lineage>
        <taxon>Bacteria</taxon>
        <taxon>Candidatus Staskawicziibacteriota</taxon>
    </lineage>
</organism>
<accession>A0A1G2HKN4</accession>
<evidence type="ECO:0000256" key="10">
    <source>
        <dbReference type="ARBA" id="ARBA00023136"/>
    </source>
</evidence>
<proteinExistence type="inferred from homology"/>
<comment type="caution">
    <text evidence="13">The sequence shown here is derived from an EMBL/GenBank/DDBJ whole genome shotgun (WGS) entry which is preliminary data.</text>
</comment>
<dbReference type="GO" id="GO:0006508">
    <property type="term" value="P:proteolysis"/>
    <property type="evidence" value="ECO:0007669"/>
    <property type="project" value="UniProtKB-KW"/>
</dbReference>
<feature type="active site" evidence="11">
    <location>
        <position position="141"/>
    </location>
</feature>
<dbReference type="AlphaFoldDB" id="A0A1G2HKN4"/>
<feature type="transmembrane region" description="Helical" evidence="11">
    <location>
        <begin position="191"/>
        <end position="211"/>
    </location>
</feature>
<comment type="subcellular location">
    <subcellularLocation>
        <location evidence="11">Cell membrane</location>
        <topology evidence="11">Multi-pass membrane protein</topology>
    </subcellularLocation>
</comment>
<evidence type="ECO:0000256" key="6">
    <source>
        <dbReference type="ARBA" id="ARBA00022801"/>
    </source>
</evidence>
<dbReference type="EMBL" id="MHOM01000043">
    <property type="protein sequence ID" value="OGZ63084.1"/>
    <property type="molecule type" value="Genomic_DNA"/>
</dbReference>
<dbReference type="PANTHER" id="PTHR43221">
    <property type="entry name" value="PROTEASE HTPX"/>
    <property type="match status" value="1"/>
</dbReference>
<evidence type="ECO:0000256" key="9">
    <source>
        <dbReference type="ARBA" id="ARBA00023049"/>
    </source>
</evidence>
<dbReference type="GO" id="GO:0005886">
    <property type="term" value="C:plasma membrane"/>
    <property type="evidence" value="ECO:0007669"/>
    <property type="project" value="UniProtKB-SubCell"/>
</dbReference>
<feature type="binding site" evidence="11">
    <location>
        <position position="144"/>
    </location>
    <ligand>
        <name>Zn(2+)</name>
        <dbReference type="ChEBI" id="CHEBI:29105"/>
        <note>catalytic</note>
    </ligand>
</feature>
<dbReference type="Gene3D" id="3.30.2010.10">
    <property type="entry name" value="Metalloproteases ('zincins'), catalytic domain"/>
    <property type="match status" value="1"/>
</dbReference>
<gene>
    <name evidence="11" type="primary">htpX</name>
    <name evidence="13" type="ORF">A2812_01960</name>
</gene>
<dbReference type="InterPro" id="IPR022919">
    <property type="entry name" value="Pept_M48_protease_HtpX"/>
</dbReference>
<evidence type="ECO:0000259" key="12">
    <source>
        <dbReference type="Pfam" id="PF01435"/>
    </source>
</evidence>
<dbReference type="InterPro" id="IPR050083">
    <property type="entry name" value="HtpX_protease"/>
</dbReference>
<keyword evidence="8 11" id="KW-1133">Transmembrane helix</keyword>
<evidence type="ECO:0000256" key="2">
    <source>
        <dbReference type="ARBA" id="ARBA00022475"/>
    </source>
</evidence>
<dbReference type="Proteomes" id="UP000177190">
    <property type="component" value="Unassembled WGS sequence"/>
</dbReference>
<evidence type="ECO:0000313" key="13">
    <source>
        <dbReference type="EMBL" id="OGZ63084.1"/>
    </source>
</evidence>
<keyword evidence="3 11" id="KW-0645">Protease</keyword>
<keyword evidence="9 11" id="KW-0482">Metalloprotease</keyword>
<keyword evidence="2 11" id="KW-1003">Cell membrane</keyword>
<evidence type="ECO:0000256" key="1">
    <source>
        <dbReference type="ARBA" id="ARBA00009779"/>
    </source>
</evidence>
<feature type="transmembrane region" description="Helical" evidence="11">
    <location>
        <begin position="38"/>
        <end position="57"/>
    </location>
</feature>
<keyword evidence="4 11" id="KW-0812">Transmembrane</keyword>
<evidence type="ECO:0000313" key="14">
    <source>
        <dbReference type="Proteomes" id="UP000177190"/>
    </source>
</evidence>
<dbReference type="CDD" id="cd07340">
    <property type="entry name" value="M48B_Htpx_like"/>
    <property type="match status" value="1"/>
</dbReference>
<feature type="binding site" evidence="11">
    <location>
        <position position="140"/>
    </location>
    <ligand>
        <name>Zn(2+)</name>
        <dbReference type="ChEBI" id="CHEBI:29105"/>
        <note>catalytic</note>
    </ligand>
</feature>
<evidence type="ECO:0000256" key="7">
    <source>
        <dbReference type="ARBA" id="ARBA00022833"/>
    </source>
</evidence>
<feature type="transmembrane region" description="Helical" evidence="11">
    <location>
        <begin position="12"/>
        <end position="32"/>
    </location>
</feature>
<evidence type="ECO:0000256" key="5">
    <source>
        <dbReference type="ARBA" id="ARBA00022723"/>
    </source>
</evidence>
<evidence type="ECO:0000256" key="3">
    <source>
        <dbReference type="ARBA" id="ARBA00022670"/>
    </source>
</evidence>
<evidence type="ECO:0000256" key="8">
    <source>
        <dbReference type="ARBA" id="ARBA00022989"/>
    </source>
</evidence>
<dbReference type="HAMAP" id="MF_00188">
    <property type="entry name" value="Pept_M48_protease_HtpX"/>
    <property type="match status" value="1"/>
</dbReference>
<dbReference type="GO" id="GO:0004222">
    <property type="term" value="F:metalloendopeptidase activity"/>
    <property type="evidence" value="ECO:0007669"/>
    <property type="project" value="UniProtKB-UniRule"/>
</dbReference>
<dbReference type="Pfam" id="PF01435">
    <property type="entry name" value="Peptidase_M48"/>
    <property type="match status" value="1"/>
</dbReference>
<dbReference type="InterPro" id="IPR001915">
    <property type="entry name" value="Peptidase_M48"/>
</dbReference>
<dbReference type="EC" id="3.4.24.-" evidence="11"/>
<feature type="binding site" evidence="11">
    <location>
        <position position="220"/>
    </location>
    <ligand>
        <name>Zn(2+)</name>
        <dbReference type="ChEBI" id="CHEBI:29105"/>
        <note>catalytic</note>
    </ligand>
</feature>
<keyword evidence="6 11" id="KW-0378">Hydrolase</keyword>
<comment type="similarity">
    <text evidence="1 11">Belongs to the peptidase M48B family.</text>
</comment>
<evidence type="ECO:0000256" key="4">
    <source>
        <dbReference type="ARBA" id="ARBA00022692"/>
    </source>
</evidence>
<dbReference type="STRING" id="1802200.A2812_01960"/>
<evidence type="ECO:0000256" key="11">
    <source>
        <dbReference type="HAMAP-Rule" id="MF_00188"/>
    </source>
</evidence>
<feature type="domain" description="Peptidase M48" evidence="12">
    <location>
        <begin position="74"/>
        <end position="296"/>
    </location>
</feature>
<dbReference type="PANTHER" id="PTHR43221:SF2">
    <property type="entry name" value="PROTEASE HTPX HOMOLOG"/>
    <property type="match status" value="1"/>
</dbReference>
<dbReference type="GO" id="GO:0008270">
    <property type="term" value="F:zinc ion binding"/>
    <property type="evidence" value="ECO:0007669"/>
    <property type="project" value="UniProtKB-UniRule"/>
</dbReference>
<name>A0A1G2HKN4_9BACT</name>
<sequence>MYTQADSNIRKTWFLLTGFLVSIIALGWLFSYLTDSSAVLYLSVFLSIFTSFGSYWWSDKIVLAMYRAQPIEKKDNPELYRVVENLCITAGLPVPKIYILPEMQPNAFATGRNAKHAVVAVTRGLLQRLDKSELQGVIAHELSHIGNKDMLLSTIVAVLAGVVATLANLFMRVSFLGGGRRGDDNKGNAGAILAILGIVAAILAPIAASLVQLAISRKREFLADASGALLTRYPDGLARALEKISSDPTPMRVTNDVASSLFIDSPYKGKQKTLWFAKLFMTHPPIEERIRALREMDIDTIV</sequence>
<comment type="cofactor">
    <cofactor evidence="11">
        <name>Zn(2+)</name>
        <dbReference type="ChEBI" id="CHEBI:29105"/>
    </cofactor>
    <text evidence="11">Binds 1 zinc ion per subunit.</text>
</comment>
<protein>
    <recommendedName>
        <fullName evidence="11">Protease HtpX homolog</fullName>
        <ecNumber evidence="11">3.4.24.-</ecNumber>
    </recommendedName>
</protein>
<keyword evidence="7 11" id="KW-0862">Zinc</keyword>
<feature type="transmembrane region" description="Helical" evidence="11">
    <location>
        <begin position="150"/>
        <end position="171"/>
    </location>
</feature>
<keyword evidence="5 11" id="KW-0479">Metal-binding</keyword>
<reference evidence="13 14" key="1">
    <citation type="journal article" date="2016" name="Nat. Commun.">
        <title>Thousands of microbial genomes shed light on interconnected biogeochemical processes in an aquifer system.</title>
        <authorList>
            <person name="Anantharaman K."/>
            <person name="Brown C.T."/>
            <person name="Hug L.A."/>
            <person name="Sharon I."/>
            <person name="Castelle C.J."/>
            <person name="Probst A.J."/>
            <person name="Thomas B.C."/>
            <person name="Singh A."/>
            <person name="Wilkins M.J."/>
            <person name="Karaoz U."/>
            <person name="Brodie E.L."/>
            <person name="Williams K.H."/>
            <person name="Hubbard S.S."/>
            <person name="Banfield J.F."/>
        </authorList>
    </citation>
    <scope>NUCLEOTIDE SEQUENCE [LARGE SCALE GENOMIC DNA]</scope>
</reference>
<keyword evidence="10 11" id="KW-0472">Membrane</keyword>